<evidence type="ECO:0000313" key="2">
    <source>
        <dbReference type="Proteomes" id="UP000295733"/>
    </source>
</evidence>
<keyword evidence="2" id="KW-1185">Reference proteome</keyword>
<evidence type="ECO:0000313" key="1">
    <source>
        <dbReference type="EMBL" id="TCP27613.1"/>
    </source>
</evidence>
<sequence length="172" mass="18735">MRIAFLLTACLMLGACLDVRVALDFSGRDALAQTVEMRMERSLYDLIEADQNAMCADGVETIGVDEYRCEVVEETAYADLRDGVLPGGAESLFSPGGKTRLDWLRRNRVRVSIDPNELFASETANSPPKDMESMEGIIQAALAGHSFVLEVSGRRIVESTGDISETARGRGS</sequence>
<organism evidence="1 2">
    <name type="scientific">Rhodovulum adriaticum</name>
    <name type="common">Rhodopseudomonas adriatica</name>
    <dbReference type="NCBI Taxonomy" id="35804"/>
    <lineage>
        <taxon>Bacteria</taxon>
        <taxon>Pseudomonadati</taxon>
        <taxon>Pseudomonadota</taxon>
        <taxon>Alphaproteobacteria</taxon>
        <taxon>Rhodobacterales</taxon>
        <taxon>Paracoccaceae</taxon>
        <taxon>Rhodovulum</taxon>
    </lineage>
</organism>
<comment type="caution">
    <text evidence="1">The sequence shown here is derived from an EMBL/GenBank/DDBJ whole genome shotgun (WGS) entry which is preliminary data.</text>
</comment>
<dbReference type="RefSeq" id="WP_132599132.1">
    <property type="nucleotide sequence ID" value="NZ_NRRP01000004.1"/>
</dbReference>
<dbReference type="PROSITE" id="PS51257">
    <property type="entry name" value="PROKAR_LIPOPROTEIN"/>
    <property type="match status" value="1"/>
</dbReference>
<reference evidence="1 2" key="1">
    <citation type="submission" date="2019-03" db="EMBL/GenBank/DDBJ databases">
        <title>Genomic Encyclopedia of Type Strains, Phase IV (KMG-IV): sequencing the most valuable type-strain genomes for metagenomic binning, comparative biology and taxonomic classification.</title>
        <authorList>
            <person name="Goeker M."/>
        </authorList>
    </citation>
    <scope>NUCLEOTIDE SEQUENCE [LARGE SCALE GENOMIC DNA]</scope>
    <source>
        <strain evidence="1 2">DSM 2781</strain>
    </source>
</reference>
<protein>
    <submittedName>
        <fullName evidence="1">Uncharacterized protein</fullName>
    </submittedName>
</protein>
<name>A0A4R2NZ77_RHOAD</name>
<dbReference type="AlphaFoldDB" id="A0A4R2NZ77"/>
<dbReference type="OrthoDB" id="7845835at2"/>
<gene>
    <name evidence="1" type="ORF">EV656_101522</name>
</gene>
<dbReference type="Proteomes" id="UP000295733">
    <property type="component" value="Unassembled WGS sequence"/>
</dbReference>
<proteinExistence type="predicted"/>
<accession>A0A4R2NZ77</accession>
<dbReference type="EMBL" id="SLXL01000001">
    <property type="protein sequence ID" value="TCP27613.1"/>
    <property type="molecule type" value="Genomic_DNA"/>
</dbReference>